<dbReference type="STRING" id="83767.SAMN05660652_04022"/>
<dbReference type="Proteomes" id="UP000198607">
    <property type="component" value="Unassembled WGS sequence"/>
</dbReference>
<dbReference type="SMART" id="SM00100">
    <property type="entry name" value="cNMP"/>
    <property type="match status" value="1"/>
</dbReference>
<dbReference type="InterPro" id="IPR050397">
    <property type="entry name" value="Env_Response_Regulators"/>
</dbReference>
<dbReference type="RefSeq" id="WP_091940530.1">
    <property type="nucleotide sequence ID" value="NZ_FNCY01000029.1"/>
</dbReference>
<accession>A0A1G8NC76</accession>
<dbReference type="InterPro" id="IPR018490">
    <property type="entry name" value="cNMP-bd_dom_sf"/>
</dbReference>
<name>A0A1G8NC76_9RHOO</name>
<protein>
    <submittedName>
        <fullName evidence="2">Cyclic nucleotide-binding domain-containing protein</fullName>
    </submittedName>
</protein>
<dbReference type="PROSITE" id="PS50042">
    <property type="entry name" value="CNMP_BINDING_3"/>
    <property type="match status" value="1"/>
</dbReference>
<dbReference type="PANTHER" id="PTHR24567:SF74">
    <property type="entry name" value="HTH-TYPE TRANSCRIPTIONAL REGULATOR ARCR"/>
    <property type="match status" value="1"/>
</dbReference>
<evidence type="ECO:0000313" key="2">
    <source>
        <dbReference type="EMBL" id="SDI77696.1"/>
    </source>
</evidence>
<dbReference type="Gene3D" id="2.60.120.10">
    <property type="entry name" value="Jelly Rolls"/>
    <property type="match status" value="1"/>
</dbReference>
<dbReference type="Pfam" id="PF00027">
    <property type="entry name" value="cNMP_binding"/>
    <property type="match status" value="1"/>
</dbReference>
<dbReference type="CDD" id="cd00038">
    <property type="entry name" value="CAP_ED"/>
    <property type="match status" value="1"/>
</dbReference>
<dbReference type="GO" id="GO:0003700">
    <property type="term" value="F:DNA-binding transcription factor activity"/>
    <property type="evidence" value="ECO:0007669"/>
    <property type="project" value="TreeGrafter"/>
</dbReference>
<dbReference type="PROSITE" id="PS00889">
    <property type="entry name" value="CNMP_BINDING_2"/>
    <property type="match status" value="1"/>
</dbReference>
<gene>
    <name evidence="2" type="ORF">SAMN05660652_04022</name>
</gene>
<dbReference type="InterPro" id="IPR000595">
    <property type="entry name" value="cNMP-bd_dom"/>
</dbReference>
<dbReference type="OrthoDB" id="8565101at2"/>
<dbReference type="SUPFAM" id="SSF51206">
    <property type="entry name" value="cAMP-binding domain-like"/>
    <property type="match status" value="1"/>
</dbReference>
<evidence type="ECO:0000259" key="1">
    <source>
        <dbReference type="PROSITE" id="PS50042"/>
    </source>
</evidence>
<dbReference type="InterPro" id="IPR018488">
    <property type="entry name" value="cNMP-bd_CS"/>
</dbReference>
<keyword evidence="3" id="KW-1185">Reference proteome</keyword>
<proteinExistence type="predicted"/>
<organism evidence="2 3">
    <name type="scientific">Propionivibrio dicarboxylicus</name>
    <dbReference type="NCBI Taxonomy" id="83767"/>
    <lineage>
        <taxon>Bacteria</taxon>
        <taxon>Pseudomonadati</taxon>
        <taxon>Pseudomonadota</taxon>
        <taxon>Betaproteobacteria</taxon>
        <taxon>Rhodocyclales</taxon>
        <taxon>Rhodocyclaceae</taxon>
        <taxon>Propionivibrio</taxon>
    </lineage>
</organism>
<evidence type="ECO:0000313" key="3">
    <source>
        <dbReference type="Proteomes" id="UP000198607"/>
    </source>
</evidence>
<reference evidence="2 3" key="1">
    <citation type="submission" date="2016-10" db="EMBL/GenBank/DDBJ databases">
        <authorList>
            <person name="de Groot N.N."/>
        </authorList>
    </citation>
    <scope>NUCLEOTIDE SEQUENCE [LARGE SCALE GENOMIC DNA]</scope>
    <source>
        <strain evidence="2 3">DSM 5885</strain>
    </source>
</reference>
<feature type="domain" description="Cyclic nucleotide-binding" evidence="1">
    <location>
        <begin position="19"/>
        <end position="114"/>
    </location>
</feature>
<dbReference type="AlphaFoldDB" id="A0A1G8NC76"/>
<dbReference type="PANTHER" id="PTHR24567">
    <property type="entry name" value="CRP FAMILY TRANSCRIPTIONAL REGULATORY PROTEIN"/>
    <property type="match status" value="1"/>
</dbReference>
<dbReference type="InterPro" id="IPR014710">
    <property type="entry name" value="RmlC-like_jellyroll"/>
</dbReference>
<dbReference type="EMBL" id="FNCY01000029">
    <property type="protein sequence ID" value="SDI77696.1"/>
    <property type="molecule type" value="Genomic_DNA"/>
</dbReference>
<sequence>MINAEFQSLLVKLIEHVPVFAGLTPQELHELLSGAERRRVAAGQAIMRQGDSGRFMCILIDGQASVSKQGNGHFTRHEVGMLSRGDCFGEMALVDPAARSATIEAATDCLLIRIQESDCWRNPAIASKVYRNIAVILAQRLRDTQELLIQRGLPAQSESAGLAS</sequence>
<dbReference type="PRINTS" id="PR00103">
    <property type="entry name" value="CAMPKINASE"/>
</dbReference>
<dbReference type="GO" id="GO:0005829">
    <property type="term" value="C:cytosol"/>
    <property type="evidence" value="ECO:0007669"/>
    <property type="project" value="TreeGrafter"/>
</dbReference>